<comment type="similarity">
    <text evidence="1">Belongs to the GTP cyclohydrolase I type 2/NIF3 family.</text>
</comment>
<name>A0A518AGW5_9BACT</name>
<evidence type="ECO:0000256" key="5">
    <source>
        <dbReference type="PIRSR" id="PIRSR602678-1"/>
    </source>
</evidence>
<dbReference type="InterPro" id="IPR036069">
    <property type="entry name" value="DUF34/NIF3_sf"/>
</dbReference>
<evidence type="ECO:0000256" key="2">
    <source>
        <dbReference type="ARBA" id="ARBA00011643"/>
    </source>
</evidence>
<accession>A0A518AGW5</accession>
<protein>
    <recommendedName>
        <fullName evidence="3">GTP cyclohydrolase 1 type 2 homolog</fullName>
    </recommendedName>
</protein>
<comment type="subunit">
    <text evidence="2">Homohexamer.</text>
</comment>
<evidence type="ECO:0000313" key="6">
    <source>
        <dbReference type="EMBL" id="QDU53967.1"/>
    </source>
</evidence>
<dbReference type="Gene3D" id="3.40.1390.30">
    <property type="entry name" value="NIF3 (NGG1p interacting factor 3)-like"/>
    <property type="match status" value="2"/>
</dbReference>
<dbReference type="FunFam" id="3.40.1390.30:FF:000001">
    <property type="entry name" value="GTP cyclohydrolase 1 type 2"/>
    <property type="match status" value="1"/>
</dbReference>
<dbReference type="Proteomes" id="UP000315750">
    <property type="component" value="Chromosome"/>
</dbReference>
<dbReference type="GO" id="GO:0016787">
    <property type="term" value="F:hydrolase activity"/>
    <property type="evidence" value="ECO:0007669"/>
    <property type="project" value="UniProtKB-KW"/>
</dbReference>
<reference evidence="6 7" key="1">
    <citation type="submission" date="2019-02" db="EMBL/GenBank/DDBJ databases">
        <title>Deep-cultivation of Planctomycetes and their phenomic and genomic characterization uncovers novel biology.</title>
        <authorList>
            <person name="Wiegand S."/>
            <person name="Jogler M."/>
            <person name="Boedeker C."/>
            <person name="Pinto D."/>
            <person name="Vollmers J."/>
            <person name="Rivas-Marin E."/>
            <person name="Kohn T."/>
            <person name="Peeters S.H."/>
            <person name="Heuer A."/>
            <person name="Rast P."/>
            <person name="Oberbeckmann S."/>
            <person name="Bunk B."/>
            <person name="Jeske O."/>
            <person name="Meyerdierks A."/>
            <person name="Storesund J.E."/>
            <person name="Kallscheuer N."/>
            <person name="Luecker S."/>
            <person name="Lage O.M."/>
            <person name="Pohl T."/>
            <person name="Merkel B.J."/>
            <person name="Hornburger P."/>
            <person name="Mueller R.-W."/>
            <person name="Bruemmer F."/>
            <person name="Labrenz M."/>
            <person name="Spormann A.M."/>
            <person name="Op den Camp H."/>
            <person name="Overmann J."/>
            <person name="Amann R."/>
            <person name="Jetten M.S.M."/>
            <person name="Mascher T."/>
            <person name="Medema M.H."/>
            <person name="Devos D.P."/>
            <person name="Kaster A.-K."/>
            <person name="Ovreas L."/>
            <person name="Rohde M."/>
            <person name="Galperin M.Y."/>
            <person name="Jogler C."/>
        </authorList>
    </citation>
    <scope>NUCLEOTIDE SEQUENCE [LARGE SCALE GENOMIC DNA]</scope>
    <source>
        <strain evidence="6 7">Pan181</strain>
    </source>
</reference>
<feature type="binding site" evidence="5">
    <location>
        <position position="109"/>
    </location>
    <ligand>
        <name>a divalent metal cation</name>
        <dbReference type="ChEBI" id="CHEBI:60240"/>
        <label>1</label>
    </ligand>
</feature>
<evidence type="ECO:0000256" key="4">
    <source>
        <dbReference type="ARBA" id="ARBA00022723"/>
    </source>
</evidence>
<sequence length="272" mass="28722">MPAEASLTVRDLTALLESFAPVGLAEDWDNVGLVVGDPAHPVERVMTCLTLTEDVAHEAIDNQVELIVTHHPLPFRPLKRLTTTTGEGRVLWNLIRSGISVYSPHTAFDSAGEGINYQLATGLNLAEIHPLIPADPANADSPLGAGRCGAVLEPTTLARLAANTRQLLSIDHVRVVGDDQLPIARVAVACGSGGSLLDAAIDSGADALVTGEATFHTLLAARTAGVAVVLTGHYASERFAVERLAAWLQAQQPTLTAWASREESDPLRLLTS</sequence>
<dbReference type="EMBL" id="CP036278">
    <property type="protein sequence ID" value="QDU53967.1"/>
    <property type="molecule type" value="Genomic_DNA"/>
</dbReference>
<feature type="binding site" evidence="5">
    <location>
        <position position="233"/>
    </location>
    <ligand>
        <name>a divalent metal cation</name>
        <dbReference type="ChEBI" id="CHEBI:60240"/>
        <label>1</label>
    </ligand>
</feature>
<dbReference type="AlphaFoldDB" id="A0A518AGW5"/>
<dbReference type="OrthoDB" id="9792792at2"/>
<evidence type="ECO:0000313" key="7">
    <source>
        <dbReference type="Proteomes" id="UP000315750"/>
    </source>
</evidence>
<evidence type="ECO:0000256" key="1">
    <source>
        <dbReference type="ARBA" id="ARBA00006964"/>
    </source>
</evidence>
<dbReference type="RefSeq" id="WP_145245004.1">
    <property type="nucleotide sequence ID" value="NZ_CP036278.1"/>
</dbReference>
<keyword evidence="4 5" id="KW-0479">Metal-binding</keyword>
<dbReference type="Pfam" id="PF01784">
    <property type="entry name" value="DUF34_NIF3"/>
    <property type="match status" value="1"/>
</dbReference>
<dbReference type="PANTHER" id="PTHR13799:SF14">
    <property type="entry name" value="GTP CYCLOHYDROLASE 1 TYPE 2 HOMOLOG"/>
    <property type="match status" value="1"/>
</dbReference>
<evidence type="ECO:0000256" key="3">
    <source>
        <dbReference type="ARBA" id="ARBA00022112"/>
    </source>
</evidence>
<dbReference type="SUPFAM" id="SSF102705">
    <property type="entry name" value="NIF3 (NGG1p interacting factor 3)-like"/>
    <property type="match status" value="1"/>
</dbReference>
<dbReference type="NCBIfam" id="TIGR00486">
    <property type="entry name" value="YbgI_SA1388"/>
    <property type="match status" value="1"/>
</dbReference>
<dbReference type="InterPro" id="IPR002678">
    <property type="entry name" value="DUF34/NIF3"/>
</dbReference>
<dbReference type="PANTHER" id="PTHR13799">
    <property type="entry name" value="NGG1 INTERACTING FACTOR 3"/>
    <property type="match status" value="1"/>
</dbReference>
<feature type="binding site" evidence="5">
    <location>
        <position position="71"/>
    </location>
    <ligand>
        <name>a divalent metal cation</name>
        <dbReference type="ChEBI" id="CHEBI:60240"/>
        <label>1</label>
    </ligand>
</feature>
<keyword evidence="7" id="KW-1185">Reference proteome</keyword>
<keyword evidence="6" id="KW-0378">Hydrolase</keyword>
<gene>
    <name evidence="6" type="ORF">Pan181_01460</name>
</gene>
<dbReference type="KEGG" id="amuc:Pan181_01460"/>
<organism evidence="6 7">
    <name type="scientific">Aeoliella mucimassa</name>
    <dbReference type="NCBI Taxonomy" id="2527972"/>
    <lineage>
        <taxon>Bacteria</taxon>
        <taxon>Pseudomonadati</taxon>
        <taxon>Planctomycetota</taxon>
        <taxon>Planctomycetia</taxon>
        <taxon>Pirellulales</taxon>
        <taxon>Lacipirellulaceae</taxon>
        <taxon>Aeoliella</taxon>
    </lineage>
</organism>
<dbReference type="GO" id="GO:0046872">
    <property type="term" value="F:metal ion binding"/>
    <property type="evidence" value="ECO:0007669"/>
    <property type="project" value="UniProtKB-KW"/>
</dbReference>
<feature type="binding site" evidence="5">
    <location>
        <position position="237"/>
    </location>
    <ligand>
        <name>a divalent metal cation</name>
        <dbReference type="ChEBI" id="CHEBI:60240"/>
        <label>1</label>
    </ligand>
</feature>
<proteinExistence type="inferred from homology"/>
<dbReference type="GO" id="GO:0005737">
    <property type="term" value="C:cytoplasm"/>
    <property type="evidence" value="ECO:0007669"/>
    <property type="project" value="TreeGrafter"/>
</dbReference>
<feature type="binding site" evidence="5">
    <location>
        <position position="70"/>
    </location>
    <ligand>
        <name>a divalent metal cation</name>
        <dbReference type="ChEBI" id="CHEBI:60240"/>
        <label>1</label>
    </ligand>
</feature>